<evidence type="ECO:0000256" key="1">
    <source>
        <dbReference type="SAM" id="MobiDB-lite"/>
    </source>
</evidence>
<feature type="compositionally biased region" description="Polar residues" evidence="1">
    <location>
        <begin position="265"/>
        <end position="281"/>
    </location>
</feature>
<name>A0A158QLT1_HAEPC</name>
<evidence type="ECO:0000313" key="4">
    <source>
        <dbReference type="WBParaSite" id="HPLM_0000702201-mRNA-1"/>
    </source>
</evidence>
<dbReference type="WBParaSite" id="HPLM_0000702201-mRNA-1">
    <property type="protein sequence ID" value="HPLM_0000702201-mRNA-1"/>
    <property type="gene ID" value="HPLM_0000702201"/>
</dbReference>
<feature type="compositionally biased region" description="Basic and acidic residues" evidence="1">
    <location>
        <begin position="8"/>
        <end position="35"/>
    </location>
</feature>
<gene>
    <name evidence="2" type="ORF">HPLM_LOCUS7014</name>
</gene>
<dbReference type="EMBL" id="UZAF01016586">
    <property type="protein sequence ID" value="VDO30676.1"/>
    <property type="molecule type" value="Genomic_DNA"/>
</dbReference>
<sequence>MCFSTRSLEVDSTDRRSLHDEPNLDKGKLDSHQVHSNENGNAYHDEAGDENSDISEGNNDDVEETFELKHTVAQQAANVRSRPPSEEGGRDGSSGSGATFTENGEQDKANGDEIEKKSEADDHSEPVPESERHSPEQSAEPCEERGQVVVNEAQAEAGAESPLKSVSPVELVEQKPDDAGTKSGEETPPNTPTPENTERNPDDTGEKNGEEASSLNSPTEKEIDRSKDEVEKEDDGSPSQSTPTALAAEEADQNAGGTEKKNVEEASSPSITAVNETAQKVNETEVPNDENAGSQAISISPIKMNGDLPSRSDSITTTNSDIQSVPKNNISKVTPEMIYEVGHKYHIKSHINTATRTPVVVQAAPRLPSFNRTSNLYTRIINFGSRPHKYMNQYNTNFTLYDNTYQLLYLINHDSNGTLHGSILRLSNLFPDTTAPQRVVTSLIHNFVVHPANKVRKGWIEDPYSEEVYYATSDEGITTIHSLPMSRLLSAFKEGKAGKKILSYSDDRTFVSGVLITQQSQDDHTSFFVRSIRNLNETATGVSCGFTHERWGAGNPGSPYLAIIRDWEYCQIRDGPHADPAACLEEREQWLLREGMLLLLLLLYICWLRRSLDDSFDEVPQAPNFAALYPHCPGPYPDMDVSVDRWNY</sequence>
<evidence type="ECO:0000313" key="2">
    <source>
        <dbReference type="EMBL" id="VDO30676.1"/>
    </source>
</evidence>
<feature type="compositionally biased region" description="Polar residues" evidence="1">
    <location>
        <begin position="311"/>
        <end position="327"/>
    </location>
</feature>
<keyword evidence="3" id="KW-1185">Reference proteome</keyword>
<feature type="compositionally biased region" description="Basic and acidic residues" evidence="1">
    <location>
        <begin position="172"/>
        <end position="185"/>
    </location>
</feature>
<feature type="region of interest" description="Disordered" evidence="1">
    <location>
        <begin position="1"/>
        <end position="327"/>
    </location>
</feature>
<feature type="compositionally biased region" description="Acidic residues" evidence="1">
    <location>
        <begin position="47"/>
        <end position="65"/>
    </location>
</feature>
<organism evidence="4">
    <name type="scientific">Haemonchus placei</name>
    <name type="common">Barber's pole worm</name>
    <dbReference type="NCBI Taxonomy" id="6290"/>
    <lineage>
        <taxon>Eukaryota</taxon>
        <taxon>Metazoa</taxon>
        <taxon>Ecdysozoa</taxon>
        <taxon>Nematoda</taxon>
        <taxon>Chromadorea</taxon>
        <taxon>Rhabditida</taxon>
        <taxon>Rhabditina</taxon>
        <taxon>Rhabditomorpha</taxon>
        <taxon>Strongyloidea</taxon>
        <taxon>Trichostrongylidae</taxon>
        <taxon>Haemonchus</taxon>
    </lineage>
</organism>
<feature type="compositionally biased region" description="Basic and acidic residues" evidence="1">
    <location>
        <begin position="196"/>
        <end position="210"/>
    </location>
</feature>
<reference evidence="4" key="1">
    <citation type="submission" date="2016-04" db="UniProtKB">
        <authorList>
            <consortium name="WormBaseParasite"/>
        </authorList>
    </citation>
    <scope>IDENTIFICATION</scope>
</reference>
<evidence type="ECO:0000313" key="3">
    <source>
        <dbReference type="Proteomes" id="UP000268014"/>
    </source>
</evidence>
<feature type="compositionally biased region" description="Basic and acidic residues" evidence="1">
    <location>
        <begin position="219"/>
        <end position="230"/>
    </location>
</feature>
<dbReference type="OrthoDB" id="5801491at2759"/>
<protein>
    <submittedName>
        <fullName evidence="4">Doublecortin domain-containing protein</fullName>
    </submittedName>
</protein>
<accession>A0A158QLT1</accession>
<proteinExistence type="predicted"/>
<feature type="compositionally biased region" description="Basic and acidic residues" evidence="1">
    <location>
        <begin position="105"/>
        <end position="135"/>
    </location>
</feature>
<dbReference type="Proteomes" id="UP000268014">
    <property type="component" value="Unassembled WGS sequence"/>
</dbReference>
<reference evidence="2 3" key="2">
    <citation type="submission" date="2018-11" db="EMBL/GenBank/DDBJ databases">
        <authorList>
            <consortium name="Pathogen Informatics"/>
        </authorList>
    </citation>
    <scope>NUCLEOTIDE SEQUENCE [LARGE SCALE GENOMIC DNA]</scope>
    <source>
        <strain evidence="2 3">MHpl1</strain>
    </source>
</reference>
<dbReference type="AlphaFoldDB" id="A0A158QLT1"/>